<sequence>MIYQLGPEIIFPPVHLADMHGLLAVGGDLSPERLIAAYRQGIFPWYSDNDPLLWWFTSPRLILAPVEFHLPKRLAREIRSGRFTITFDQAFDQVIEACATTRTQYGEETWITKEMQEAYCHLHTLGYGHSVECWEGGKLAGGLYGIRLDRVFFGESMFTRISNASKVALTALVSLLKQQGVQLIDCQMTTRHLLTFGAREISGQNFSLKLQQLIHSNKADGNWNHDHTKC</sequence>
<evidence type="ECO:0000313" key="16">
    <source>
        <dbReference type="EMBL" id="MBC8209179.1"/>
    </source>
</evidence>
<dbReference type="EC" id="2.3.2.6" evidence="10 15"/>
<comment type="catalytic activity">
    <reaction evidence="7 15">
        <text>N-terminal L-lysyl-[protein] + L-leucyl-tRNA(Leu) = N-terminal L-leucyl-L-lysyl-[protein] + tRNA(Leu) + H(+)</text>
        <dbReference type="Rhea" id="RHEA:12340"/>
        <dbReference type="Rhea" id="RHEA-COMP:9613"/>
        <dbReference type="Rhea" id="RHEA-COMP:9622"/>
        <dbReference type="Rhea" id="RHEA-COMP:12670"/>
        <dbReference type="Rhea" id="RHEA-COMP:12671"/>
        <dbReference type="ChEBI" id="CHEBI:15378"/>
        <dbReference type="ChEBI" id="CHEBI:65249"/>
        <dbReference type="ChEBI" id="CHEBI:78442"/>
        <dbReference type="ChEBI" id="CHEBI:78494"/>
        <dbReference type="ChEBI" id="CHEBI:133043"/>
        <dbReference type="EC" id="2.3.2.6"/>
    </reaction>
</comment>
<evidence type="ECO:0000256" key="1">
    <source>
        <dbReference type="ARBA" id="ARBA00004496"/>
    </source>
</evidence>
<accession>A0A8J6NBK4</accession>
<evidence type="ECO:0000256" key="15">
    <source>
        <dbReference type="HAMAP-Rule" id="MF_00688"/>
    </source>
</evidence>
<evidence type="ECO:0000256" key="12">
    <source>
        <dbReference type="ARBA" id="ARBA00077136"/>
    </source>
</evidence>
<evidence type="ECO:0000256" key="8">
    <source>
        <dbReference type="ARBA" id="ARBA00054043"/>
    </source>
</evidence>
<dbReference type="InterPro" id="IPR042221">
    <property type="entry name" value="Leu/Phe-tRNA_Trfase_N"/>
</dbReference>
<dbReference type="FunFam" id="3.30.70.3550:FF:000001">
    <property type="entry name" value="Leucyl/phenylalanyl-tRNA--protein transferase"/>
    <property type="match status" value="1"/>
</dbReference>
<comment type="subcellular location">
    <subcellularLocation>
        <location evidence="1 15">Cytoplasm</location>
    </subcellularLocation>
</comment>
<keyword evidence="2 15" id="KW-0963">Cytoplasm</keyword>
<evidence type="ECO:0000256" key="4">
    <source>
        <dbReference type="ARBA" id="ARBA00023315"/>
    </source>
</evidence>
<evidence type="ECO:0000256" key="5">
    <source>
        <dbReference type="ARBA" id="ARBA00050607"/>
    </source>
</evidence>
<dbReference type="GO" id="GO:0005737">
    <property type="term" value="C:cytoplasm"/>
    <property type="evidence" value="ECO:0007669"/>
    <property type="project" value="UniProtKB-SubCell"/>
</dbReference>
<dbReference type="Proteomes" id="UP000599024">
    <property type="component" value="Unassembled WGS sequence"/>
</dbReference>
<dbReference type="AlphaFoldDB" id="A0A8J6NBK4"/>
<evidence type="ECO:0000256" key="7">
    <source>
        <dbReference type="ARBA" id="ARBA00051538"/>
    </source>
</evidence>
<evidence type="ECO:0000256" key="9">
    <source>
        <dbReference type="ARBA" id="ARBA00061535"/>
    </source>
</evidence>
<evidence type="ECO:0000256" key="13">
    <source>
        <dbReference type="ARBA" id="ARBA00077165"/>
    </source>
</evidence>
<dbReference type="PANTHER" id="PTHR30098">
    <property type="entry name" value="LEUCYL/PHENYLALANYL-TRNA--PROTEIN TRANSFERASE"/>
    <property type="match status" value="1"/>
</dbReference>
<dbReference type="InterPro" id="IPR004616">
    <property type="entry name" value="Leu/Phe-tRNA_Trfase"/>
</dbReference>
<evidence type="ECO:0000256" key="10">
    <source>
        <dbReference type="ARBA" id="ARBA00066767"/>
    </source>
</evidence>
<dbReference type="GO" id="GO:0030163">
    <property type="term" value="P:protein catabolic process"/>
    <property type="evidence" value="ECO:0007669"/>
    <property type="project" value="UniProtKB-UniRule"/>
</dbReference>
<dbReference type="GO" id="GO:0008914">
    <property type="term" value="F:leucyl-tRNA--protein transferase activity"/>
    <property type="evidence" value="ECO:0007669"/>
    <property type="project" value="UniProtKB-UniRule"/>
</dbReference>
<organism evidence="16 17">
    <name type="scientific">Candidatus Desulfatifera sulfidica</name>
    <dbReference type="NCBI Taxonomy" id="2841691"/>
    <lineage>
        <taxon>Bacteria</taxon>
        <taxon>Pseudomonadati</taxon>
        <taxon>Thermodesulfobacteriota</taxon>
        <taxon>Desulfobulbia</taxon>
        <taxon>Desulfobulbales</taxon>
        <taxon>Desulfobulbaceae</taxon>
        <taxon>Candidatus Desulfatifera</taxon>
    </lineage>
</organism>
<keyword evidence="3 15" id="KW-0808">Transferase</keyword>
<evidence type="ECO:0000256" key="2">
    <source>
        <dbReference type="ARBA" id="ARBA00022490"/>
    </source>
</evidence>
<dbReference type="Gene3D" id="3.40.630.70">
    <property type="entry name" value="Leucyl/phenylalanyl-tRNA-protein transferase, C-terminal domain"/>
    <property type="match status" value="1"/>
</dbReference>
<reference evidence="16 17" key="1">
    <citation type="submission" date="2020-08" db="EMBL/GenBank/DDBJ databases">
        <title>Bridging the membrane lipid divide: bacteria of the FCB group superphylum have the potential to synthesize archaeal ether lipids.</title>
        <authorList>
            <person name="Villanueva L."/>
            <person name="Von Meijenfeldt F.A.B."/>
            <person name="Westbye A.B."/>
            <person name="Yadav S."/>
            <person name="Hopmans E.C."/>
            <person name="Dutilh B.E."/>
            <person name="Sinninghe Damste J.S."/>
        </authorList>
    </citation>
    <scope>NUCLEOTIDE SEQUENCE [LARGE SCALE GENOMIC DNA]</scope>
    <source>
        <strain evidence="16">NIOZ-UU81</strain>
    </source>
</reference>
<dbReference type="HAMAP" id="MF_00688">
    <property type="entry name" value="Leu_Phe_trans"/>
    <property type="match status" value="1"/>
</dbReference>
<dbReference type="FunFam" id="3.40.630.70:FF:000001">
    <property type="entry name" value="Leucyl/phenylalanyl-tRNA--protein transferase"/>
    <property type="match status" value="1"/>
</dbReference>
<dbReference type="InterPro" id="IPR042203">
    <property type="entry name" value="Leu/Phe-tRNA_Trfase_C"/>
</dbReference>
<keyword evidence="4 15" id="KW-0012">Acyltransferase</keyword>
<dbReference type="Pfam" id="PF03588">
    <property type="entry name" value="Leu_Phe_trans"/>
    <property type="match status" value="1"/>
</dbReference>
<dbReference type="SUPFAM" id="SSF55729">
    <property type="entry name" value="Acyl-CoA N-acyltransferases (Nat)"/>
    <property type="match status" value="1"/>
</dbReference>
<comment type="catalytic activity">
    <reaction evidence="6 15">
        <text>N-terminal L-arginyl-[protein] + L-leucyl-tRNA(Leu) = N-terminal L-leucyl-L-arginyl-[protein] + tRNA(Leu) + H(+)</text>
        <dbReference type="Rhea" id="RHEA:50416"/>
        <dbReference type="Rhea" id="RHEA-COMP:9613"/>
        <dbReference type="Rhea" id="RHEA-COMP:9622"/>
        <dbReference type="Rhea" id="RHEA-COMP:12672"/>
        <dbReference type="Rhea" id="RHEA-COMP:12673"/>
        <dbReference type="ChEBI" id="CHEBI:15378"/>
        <dbReference type="ChEBI" id="CHEBI:64719"/>
        <dbReference type="ChEBI" id="CHEBI:78442"/>
        <dbReference type="ChEBI" id="CHEBI:78494"/>
        <dbReference type="ChEBI" id="CHEBI:133044"/>
        <dbReference type="EC" id="2.3.2.6"/>
    </reaction>
</comment>
<evidence type="ECO:0000313" key="17">
    <source>
        <dbReference type="Proteomes" id="UP000599024"/>
    </source>
</evidence>
<dbReference type="EMBL" id="JACNLK010000080">
    <property type="protein sequence ID" value="MBC8209179.1"/>
    <property type="molecule type" value="Genomic_DNA"/>
</dbReference>
<comment type="similarity">
    <text evidence="9 15">Belongs to the L/F-transferase family.</text>
</comment>
<proteinExistence type="inferred from homology"/>
<name>A0A8J6NBK4_9BACT</name>
<dbReference type="NCBIfam" id="TIGR00667">
    <property type="entry name" value="aat"/>
    <property type="match status" value="1"/>
</dbReference>
<comment type="function">
    <text evidence="8 15">Functions in the N-end rule pathway of protein degradation where it conjugates Leu, Phe and, less efficiently, Met from aminoacyl-tRNAs to the N-termini of proteins containing an N-terminal arginine or lysine.</text>
</comment>
<dbReference type="Gene3D" id="3.30.70.3550">
    <property type="entry name" value="Leucyl/phenylalanyl-tRNA-protein transferase, N-terminal domain"/>
    <property type="match status" value="1"/>
</dbReference>
<evidence type="ECO:0000256" key="3">
    <source>
        <dbReference type="ARBA" id="ARBA00022679"/>
    </source>
</evidence>
<evidence type="ECO:0000256" key="6">
    <source>
        <dbReference type="ARBA" id="ARBA00050652"/>
    </source>
</evidence>
<gene>
    <name evidence="15" type="primary">aat</name>
    <name evidence="16" type="ORF">H8E79_08455</name>
</gene>
<dbReference type="InterPro" id="IPR016181">
    <property type="entry name" value="Acyl_CoA_acyltransferase"/>
</dbReference>
<comment type="catalytic activity">
    <reaction evidence="5 15">
        <text>L-phenylalanyl-tRNA(Phe) + an N-terminal L-alpha-aminoacyl-[protein] = an N-terminal L-phenylalanyl-L-alpha-aminoacyl-[protein] + tRNA(Phe)</text>
        <dbReference type="Rhea" id="RHEA:43632"/>
        <dbReference type="Rhea" id="RHEA-COMP:9668"/>
        <dbReference type="Rhea" id="RHEA-COMP:9699"/>
        <dbReference type="Rhea" id="RHEA-COMP:10636"/>
        <dbReference type="Rhea" id="RHEA-COMP:10637"/>
        <dbReference type="ChEBI" id="CHEBI:78442"/>
        <dbReference type="ChEBI" id="CHEBI:78531"/>
        <dbReference type="ChEBI" id="CHEBI:78597"/>
        <dbReference type="ChEBI" id="CHEBI:83561"/>
        <dbReference type="EC" id="2.3.2.6"/>
    </reaction>
</comment>
<comment type="caution">
    <text evidence="16">The sequence shown here is derived from an EMBL/GenBank/DDBJ whole genome shotgun (WGS) entry which is preliminary data.</text>
</comment>
<evidence type="ECO:0000256" key="11">
    <source>
        <dbReference type="ARBA" id="ARBA00074372"/>
    </source>
</evidence>
<dbReference type="PANTHER" id="PTHR30098:SF2">
    <property type="entry name" value="LEUCYL_PHENYLALANYL-TRNA--PROTEIN TRANSFERASE"/>
    <property type="match status" value="1"/>
</dbReference>
<evidence type="ECO:0000256" key="14">
    <source>
        <dbReference type="ARBA" id="ARBA00083640"/>
    </source>
</evidence>
<protein>
    <recommendedName>
        <fullName evidence="11 15">Leucyl/phenylalanyl-tRNA--protein transferase</fullName>
        <ecNumber evidence="10 15">2.3.2.6</ecNumber>
    </recommendedName>
    <alternativeName>
        <fullName evidence="12 15">L/F-transferase</fullName>
    </alternativeName>
    <alternativeName>
        <fullName evidence="13 15">Leucyltransferase</fullName>
    </alternativeName>
    <alternativeName>
        <fullName evidence="14 15">Phenyalanyltransferase</fullName>
    </alternativeName>
</protein>